<evidence type="ECO:0000313" key="2">
    <source>
        <dbReference type="Proteomes" id="UP000190065"/>
    </source>
</evidence>
<sequence>MDDYKQTKSEVEIRNGNGKIDKIKCKISTAGKSEEVSSIRIDILLYSYQYIYTSIHIYVYTYIRLYIYTYCRMADSRNSLLFSPCCYMISYRRTNKRESGRADFLDCAKKQEPFLT</sequence>
<proteinExistence type="predicted"/>
<dbReference type="AlphaFoldDB" id="A0A1T4P013"/>
<dbReference type="Proteomes" id="UP000190065">
    <property type="component" value="Unassembled WGS sequence"/>
</dbReference>
<organism evidence="1 2">
    <name type="scientific">Segatella oulorum</name>
    <dbReference type="NCBI Taxonomy" id="28136"/>
    <lineage>
        <taxon>Bacteria</taxon>
        <taxon>Pseudomonadati</taxon>
        <taxon>Bacteroidota</taxon>
        <taxon>Bacteroidia</taxon>
        <taxon>Bacteroidales</taxon>
        <taxon>Prevotellaceae</taxon>
        <taxon>Segatella</taxon>
    </lineage>
</organism>
<name>A0A1T4P013_9BACT</name>
<dbReference type="EMBL" id="FUXK01000012">
    <property type="protein sequence ID" value="SJZ84960.1"/>
    <property type="molecule type" value="Genomic_DNA"/>
</dbReference>
<dbReference type="STRING" id="28136.SAMN02745202_01253"/>
<evidence type="ECO:0000313" key="1">
    <source>
        <dbReference type="EMBL" id="SJZ84960.1"/>
    </source>
</evidence>
<accession>A0A1T4P013</accession>
<protein>
    <submittedName>
        <fullName evidence="1">Uncharacterized protein</fullName>
    </submittedName>
</protein>
<gene>
    <name evidence="1" type="ORF">SAMN02745202_01253</name>
</gene>
<reference evidence="1 2" key="1">
    <citation type="submission" date="2017-02" db="EMBL/GenBank/DDBJ databases">
        <authorList>
            <person name="Peterson S.W."/>
        </authorList>
    </citation>
    <scope>NUCLEOTIDE SEQUENCE [LARGE SCALE GENOMIC DNA]</scope>
    <source>
        <strain evidence="1 2">ATCC 43324</strain>
    </source>
</reference>